<dbReference type="AlphaFoldDB" id="A0A846M5U2"/>
<protein>
    <submittedName>
        <fullName evidence="1">General stress protein YciG</fullName>
    </submittedName>
</protein>
<accession>A0A846M5U2</accession>
<evidence type="ECO:0000313" key="1">
    <source>
        <dbReference type="EMBL" id="NIJ15444.1"/>
    </source>
</evidence>
<reference evidence="1 2" key="1">
    <citation type="submission" date="2020-03" db="EMBL/GenBank/DDBJ databases">
        <title>Genomic Encyclopedia of Type Strains, Phase IV (KMG-IV): sequencing the most valuable type-strain genomes for metagenomic binning, comparative biology and taxonomic classification.</title>
        <authorList>
            <person name="Goeker M."/>
        </authorList>
    </citation>
    <scope>NUCLEOTIDE SEQUENCE [LARGE SCALE GENOMIC DNA]</scope>
    <source>
        <strain evidence="1 2">DSM 21299</strain>
    </source>
</reference>
<evidence type="ECO:0000313" key="2">
    <source>
        <dbReference type="Proteomes" id="UP000576821"/>
    </source>
</evidence>
<organism evidence="1 2">
    <name type="scientific">Sphingobium vermicomposti</name>
    <dbReference type="NCBI Taxonomy" id="529005"/>
    <lineage>
        <taxon>Bacteria</taxon>
        <taxon>Pseudomonadati</taxon>
        <taxon>Pseudomonadota</taxon>
        <taxon>Alphaproteobacteria</taxon>
        <taxon>Sphingomonadales</taxon>
        <taxon>Sphingomonadaceae</taxon>
        <taxon>Sphingobium</taxon>
    </lineage>
</organism>
<name>A0A846M5U2_9SPHN</name>
<dbReference type="Proteomes" id="UP000576821">
    <property type="component" value="Unassembled WGS sequence"/>
</dbReference>
<proteinExistence type="predicted"/>
<sequence length="102" mass="10907">MGTTGAQAQALIDAGNQAMIMHQGNLLQQHTAPNNEHTNVRKRKGGAASGACSIAQDRERLRPEYERRLGSDGRAAANAWLRREAASLGRQAALRSKAGGRC</sequence>
<gene>
    <name evidence="1" type="ORF">FHS54_000393</name>
</gene>
<dbReference type="EMBL" id="JAASQR010000001">
    <property type="protein sequence ID" value="NIJ15444.1"/>
    <property type="molecule type" value="Genomic_DNA"/>
</dbReference>
<comment type="caution">
    <text evidence="1">The sequence shown here is derived from an EMBL/GenBank/DDBJ whole genome shotgun (WGS) entry which is preliminary data.</text>
</comment>
<keyword evidence="2" id="KW-1185">Reference proteome</keyword>